<dbReference type="Proteomes" id="UP000284163">
    <property type="component" value="Unassembled WGS sequence"/>
</dbReference>
<evidence type="ECO:0000313" key="2">
    <source>
        <dbReference type="Proteomes" id="UP000284163"/>
    </source>
</evidence>
<name>A0A413KAQ0_BIFPS</name>
<organism evidence="1 2">
    <name type="scientific">Bifidobacterium pseudocatenulatum</name>
    <dbReference type="NCBI Taxonomy" id="28026"/>
    <lineage>
        <taxon>Bacteria</taxon>
        <taxon>Bacillati</taxon>
        <taxon>Actinomycetota</taxon>
        <taxon>Actinomycetes</taxon>
        <taxon>Bifidobacteriales</taxon>
        <taxon>Bifidobacteriaceae</taxon>
        <taxon>Bifidobacterium</taxon>
    </lineage>
</organism>
<dbReference type="EMBL" id="QSDK01000025">
    <property type="protein sequence ID" value="RGY74787.1"/>
    <property type="molecule type" value="Genomic_DNA"/>
</dbReference>
<accession>A0A413KAQ0</accession>
<comment type="caution">
    <text evidence="1">The sequence shown here is derived from an EMBL/GenBank/DDBJ whole genome shotgun (WGS) entry which is preliminary data.</text>
</comment>
<gene>
    <name evidence="1" type="ORF">DXA22_09915</name>
</gene>
<sequence length="165" mass="19541">MRLSDFPRRVGPLSDDVRCLFQTLRDITDRAWFLAEHCDPYVKQLIADGMYDWDRREEFKTRVKAEMLVSLRVNPEAIYHAIYSSTDADVEWFEDHMEPACREALELARREADDPSWLDGFFQRAQGDCLIGWYARWHPESGLSIPTREQWDDFLEELKSKGVDY</sequence>
<evidence type="ECO:0000313" key="1">
    <source>
        <dbReference type="EMBL" id="RGY74787.1"/>
    </source>
</evidence>
<dbReference type="RefSeq" id="WP_151245533.1">
    <property type="nucleotide sequence ID" value="NZ_JAQDFS010000016.1"/>
</dbReference>
<reference evidence="1 2" key="1">
    <citation type="submission" date="2018-08" db="EMBL/GenBank/DDBJ databases">
        <title>A genome reference for cultivated species of the human gut microbiota.</title>
        <authorList>
            <person name="Zou Y."/>
            <person name="Xue W."/>
            <person name="Luo G."/>
        </authorList>
    </citation>
    <scope>NUCLEOTIDE SEQUENCE [LARGE SCALE GENOMIC DNA]</scope>
    <source>
        <strain evidence="1 2">CF01-1</strain>
    </source>
</reference>
<proteinExistence type="predicted"/>
<dbReference type="AlphaFoldDB" id="A0A413KAQ0"/>
<protein>
    <submittedName>
        <fullName evidence="1">Uncharacterized protein</fullName>
    </submittedName>
</protein>